<dbReference type="EMBL" id="BDGU01000292">
    <property type="protein sequence ID" value="GAW06094.1"/>
    <property type="molecule type" value="Genomic_DNA"/>
</dbReference>
<evidence type="ECO:0000259" key="1">
    <source>
        <dbReference type="Pfam" id="PF01717"/>
    </source>
</evidence>
<dbReference type="GO" id="GO:0009086">
    <property type="term" value="P:methionine biosynthetic process"/>
    <property type="evidence" value="ECO:0007669"/>
    <property type="project" value="InterPro"/>
</dbReference>
<comment type="caution">
    <text evidence="2">The sequence shown here is derived from an EMBL/GenBank/DDBJ whole genome shotgun (WGS) entry which is preliminary data.</text>
</comment>
<dbReference type="STRING" id="5353.A0A1Q3EFZ9"/>
<dbReference type="SUPFAM" id="SSF51726">
    <property type="entry name" value="UROD/MetE-like"/>
    <property type="match status" value="1"/>
</dbReference>
<dbReference type="PANTHER" id="PTHR43844:SF2">
    <property type="entry name" value="SYNTHASE, VITAMIN-B12 INDEPENDENT, PUTATIVE (AFU_ORTHOLOGUE AFUA_3G12060)-RELATED"/>
    <property type="match status" value="1"/>
</dbReference>
<dbReference type="AlphaFoldDB" id="A0A1Q3EFZ9"/>
<reference evidence="2 3" key="1">
    <citation type="submission" date="2016-08" db="EMBL/GenBank/DDBJ databases">
        <authorList>
            <consortium name="Lentinula edodes genome sequencing consortium"/>
            <person name="Sakamoto Y."/>
            <person name="Nakade K."/>
            <person name="Sato S."/>
            <person name="Yoshida Y."/>
            <person name="Miyazaki K."/>
            <person name="Natsume S."/>
            <person name="Konno N."/>
        </authorList>
    </citation>
    <scope>NUCLEOTIDE SEQUENCE [LARGE SCALE GENOMIC DNA]</scope>
    <source>
        <strain evidence="2 3">NBRC 111202</strain>
    </source>
</reference>
<dbReference type="Proteomes" id="UP000188533">
    <property type="component" value="Unassembled WGS sequence"/>
</dbReference>
<accession>A0A1Q3EFZ9</accession>
<feature type="domain" description="Cobalamin-independent methionine synthase MetE C-terminal/archaeal" evidence="1">
    <location>
        <begin position="183"/>
        <end position="371"/>
    </location>
</feature>
<proteinExistence type="predicted"/>
<dbReference type="Pfam" id="PF01717">
    <property type="entry name" value="Meth_synt_2"/>
    <property type="match status" value="1"/>
</dbReference>
<dbReference type="InterPro" id="IPR038071">
    <property type="entry name" value="UROD/MetE-like_sf"/>
</dbReference>
<protein>
    <submittedName>
        <fullName evidence="2">UROD-like protein</fullName>
    </submittedName>
</protein>
<dbReference type="InterPro" id="IPR002629">
    <property type="entry name" value="Met_Synth_C/arc"/>
</dbReference>
<dbReference type="GO" id="GO:0008270">
    <property type="term" value="F:zinc ion binding"/>
    <property type="evidence" value="ECO:0007669"/>
    <property type="project" value="InterPro"/>
</dbReference>
<keyword evidence="3" id="KW-1185">Reference proteome</keyword>
<gene>
    <name evidence="2" type="ORF">LENED_007990</name>
</gene>
<sequence>MSNSPAKVLLNPPFRAEHVGSLIRPKPLFDKRCELEKGKCSLDDLKEAESDAVKHVVELQRSLGIKSITDGEVKKASFYDGVFEKLDGMVFMPARPINEFKRYLPHIAMLYAAGVPSDATFYCNGKIKRTKPFYVEEFKAIKSVVPPEEVKNIKINMCPPSWWHHRHGSDLAYDLNVYKNDDEFFDDLGVAYRAEFRELYELGCRNIQLDDPTFAFFCYEPTVSGMREAGVDPEKLLDTYIRSINVCTQGRPSDLRVGLHMCRGNYKGLHFCEGGYDPIAEKVFVGLDVDTLYLEFDDERSGSFDPLKYIPLNKMVVLGLVTSKNPKLEHMDDLKRRVDEAATAMSTDNPLRSKVTALNQLCISPQCGFASVWQGNPITEEEEKKKLALIDARNGVASSSLEARGVSFPGLVHYPPPNSGYLIDLQGLCLQPLQR</sequence>
<dbReference type="CDD" id="cd03311">
    <property type="entry name" value="CIMS_C_terminal_like"/>
    <property type="match status" value="1"/>
</dbReference>
<evidence type="ECO:0000313" key="2">
    <source>
        <dbReference type="EMBL" id="GAW06094.1"/>
    </source>
</evidence>
<reference evidence="2 3" key="2">
    <citation type="submission" date="2017-02" db="EMBL/GenBank/DDBJ databases">
        <title>A genome survey and senescence transcriptome analysis in Lentinula edodes.</title>
        <authorList>
            <person name="Sakamoto Y."/>
            <person name="Nakade K."/>
            <person name="Sato S."/>
            <person name="Yoshida Y."/>
            <person name="Miyazaki K."/>
            <person name="Natsume S."/>
            <person name="Konno N."/>
        </authorList>
    </citation>
    <scope>NUCLEOTIDE SEQUENCE [LARGE SCALE GENOMIC DNA]</scope>
    <source>
        <strain evidence="2 3">NBRC 111202</strain>
    </source>
</reference>
<dbReference type="PANTHER" id="PTHR43844">
    <property type="entry name" value="METHIONINE SYNTHASE"/>
    <property type="match status" value="1"/>
</dbReference>
<dbReference type="Gene3D" id="3.20.20.210">
    <property type="match status" value="1"/>
</dbReference>
<dbReference type="GO" id="GO:0003871">
    <property type="term" value="F:5-methyltetrahydropteroyltriglutamate-homocysteine S-methyltransferase activity"/>
    <property type="evidence" value="ECO:0007669"/>
    <property type="project" value="InterPro"/>
</dbReference>
<evidence type="ECO:0000313" key="3">
    <source>
        <dbReference type="Proteomes" id="UP000188533"/>
    </source>
</evidence>
<organism evidence="2 3">
    <name type="scientific">Lentinula edodes</name>
    <name type="common">Shiitake mushroom</name>
    <name type="synonym">Lentinus edodes</name>
    <dbReference type="NCBI Taxonomy" id="5353"/>
    <lineage>
        <taxon>Eukaryota</taxon>
        <taxon>Fungi</taxon>
        <taxon>Dikarya</taxon>
        <taxon>Basidiomycota</taxon>
        <taxon>Agaricomycotina</taxon>
        <taxon>Agaricomycetes</taxon>
        <taxon>Agaricomycetidae</taxon>
        <taxon>Agaricales</taxon>
        <taxon>Marasmiineae</taxon>
        <taxon>Omphalotaceae</taxon>
        <taxon>Lentinula</taxon>
    </lineage>
</organism>
<name>A0A1Q3EFZ9_LENED</name>